<dbReference type="STRING" id="331113.SNE_A12500"/>
<keyword evidence="2" id="KW-1185">Reference proteome</keyword>
<gene>
    <name evidence="1" type="ordered locus">SNE_A12500</name>
</gene>
<dbReference type="HOGENOM" id="CLU_2208295_0_0_0"/>
<dbReference type="AlphaFoldDB" id="F8L4Y8"/>
<dbReference type="RefSeq" id="WP_013943594.1">
    <property type="nucleotide sequence ID" value="NC_015713.1"/>
</dbReference>
<dbReference type="KEGG" id="sng:SNE_A12500"/>
<evidence type="ECO:0000313" key="1">
    <source>
        <dbReference type="EMBL" id="CCB89127.1"/>
    </source>
</evidence>
<sequence>MRAAKRLSSIEKKLSTQAKQRNLITFSIPYYDDDELFVMMCAKALDQYPNPISKNTKVIFLQDFKDYIVEDRFLTGITNKNIREQWSIRNKENRSMVLSYKRFVKPC</sequence>
<organism evidence="1 2">
    <name type="scientific">Simkania negevensis (strain ATCC VR-1471 / DSM 27360 / Z)</name>
    <dbReference type="NCBI Taxonomy" id="331113"/>
    <lineage>
        <taxon>Bacteria</taxon>
        <taxon>Pseudomonadati</taxon>
        <taxon>Chlamydiota</taxon>
        <taxon>Chlamydiia</taxon>
        <taxon>Parachlamydiales</taxon>
        <taxon>Simkaniaceae</taxon>
        <taxon>Simkania</taxon>
    </lineage>
</organism>
<proteinExistence type="predicted"/>
<protein>
    <submittedName>
        <fullName evidence="1">Uncharacterized protein</fullName>
    </submittedName>
</protein>
<name>F8L4Y8_SIMNZ</name>
<evidence type="ECO:0000313" key="2">
    <source>
        <dbReference type="Proteomes" id="UP000000496"/>
    </source>
</evidence>
<reference key="1">
    <citation type="journal article" date="2011" name="Mol. Biol. Evol.">
        <title>Unity in variety -- the pan-genome of the Chlamydiae.</title>
        <authorList>
            <person name="Collingro A."/>
            <person name="Tischler P."/>
            <person name="Weinmaier T."/>
            <person name="Penz T."/>
            <person name="Heinz E."/>
            <person name="Brunham R.C."/>
            <person name="Read T.D."/>
            <person name="Bavoil P.M."/>
            <person name="Sachse K."/>
            <person name="Kahane S."/>
            <person name="Friedman M.G."/>
            <person name="Rattei T."/>
            <person name="Myers G.S.A."/>
            <person name="Horn M."/>
        </authorList>
    </citation>
    <scope>NUCLEOTIDE SEQUENCE</scope>
    <source>
        <strain>Z</strain>
    </source>
</reference>
<dbReference type="Proteomes" id="UP000000496">
    <property type="component" value="Chromosome gsn.131"/>
</dbReference>
<reference evidence="1 2" key="2">
    <citation type="journal article" date="2011" name="Mol. Biol. Evol.">
        <title>Unity in variety--the pan-genome of the Chlamydiae.</title>
        <authorList>
            <person name="Collingro A."/>
            <person name="Tischler P."/>
            <person name="Weinmaier T."/>
            <person name="Penz T."/>
            <person name="Heinz E."/>
            <person name="Brunham R.C."/>
            <person name="Read T.D."/>
            <person name="Bavoil P.M."/>
            <person name="Sachse K."/>
            <person name="Kahane S."/>
            <person name="Friedman M.G."/>
            <person name="Rattei T."/>
            <person name="Myers G.S."/>
            <person name="Horn M."/>
        </authorList>
    </citation>
    <scope>NUCLEOTIDE SEQUENCE [LARGE SCALE GENOMIC DNA]</scope>
    <source>
        <strain evidence="2">ATCC VR-1471 / Z</strain>
    </source>
</reference>
<accession>F8L4Y8</accession>
<dbReference type="EMBL" id="FR872582">
    <property type="protein sequence ID" value="CCB89127.1"/>
    <property type="molecule type" value="Genomic_DNA"/>
</dbReference>